<feature type="domain" description="DSBA-like thioredoxin" evidence="1">
    <location>
        <begin position="9"/>
        <end position="161"/>
    </location>
</feature>
<accession>A0A8J3AB03</accession>
<evidence type="ECO:0000259" key="1">
    <source>
        <dbReference type="Pfam" id="PF01323"/>
    </source>
</evidence>
<dbReference type="Pfam" id="PF01323">
    <property type="entry name" value="DSBA"/>
    <property type="match status" value="1"/>
</dbReference>
<evidence type="ECO:0000313" key="3">
    <source>
        <dbReference type="Proteomes" id="UP000650511"/>
    </source>
</evidence>
<dbReference type="GO" id="GO:0016491">
    <property type="term" value="F:oxidoreductase activity"/>
    <property type="evidence" value="ECO:0007669"/>
    <property type="project" value="InterPro"/>
</dbReference>
<dbReference type="EMBL" id="BMHA01000014">
    <property type="protein sequence ID" value="GGI09090.1"/>
    <property type="molecule type" value="Genomic_DNA"/>
</dbReference>
<keyword evidence="3" id="KW-1185">Reference proteome</keyword>
<protein>
    <recommendedName>
        <fullName evidence="1">DSBA-like thioredoxin domain-containing protein</fullName>
    </recommendedName>
</protein>
<dbReference type="SUPFAM" id="SSF52833">
    <property type="entry name" value="Thioredoxin-like"/>
    <property type="match status" value="1"/>
</dbReference>
<dbReference type="InterPro" id="IPR001853">
    <property type="entry name" value="DSBA-like_thioredoxin_dom"/>
</dbReference>
<dbReference type="RefSeq" id="WP_130650225.1">
    <property type="nucleotide sequence ID" value="NZ_BMHA01000014.1"/>
</dbReference>
<dbReference type="Gene3D" id="3.40.30.10">
    <property type="entry name" value="Glutaredoxin"/>
    <property type="match status" value="1"/>
</dbReference>
<dbReference type="Proteomes" id="UP000650511">
    <property type="component" value="Unassembled WGS sequence"/>
</dbReference>
<gene>
    <name evidence="2" type="ORF">GCM10011354_32350</name>
</gene>
<proteinExistence type="predicted"/>
<sequence>MTLRFGITFDYLCPFARNANEHVVTALRAGADWDVDFVPYSLAQGHVEEGQPDVWELEDPDTASGILALQAGLVVRDQHPEQFPAAHEALFAARHDLGGDLKDPQVVADALGRAGVDAEAVFTTVREGEVLAQLRKEHDAGVADHAVWGVPTFIAGGRAVFVRLMDRPEGDAERATRSIEQVVDLVVNAPMLHEFKQTDLPR</sequence>
<reference evidence="2" key="2">
    <citation type="submission" date="2020-09" db="EMBL/GenBank/DDBJ databases">
        <authorList>
            <person name="Sun Q."/>
            <person name="Zhou Y."/>
        </authorList>
    </citation>
    <scope>NUCLEOTIDE SEQUENCE</scope>
    <source>
        <strain evidence="2">CGMCC 1.14988</strain>
    </source>
</reference>
<dbReference type="InterPro" id="IPR036249">
    <property type="entry name" value="Thioredoxin-like_sf"/>
</dbReference>
<organism evidence="2 3">
    <name type="scientific">Egicoccus halophilus</name>
    <dbReference type="NCBI Taxonomy" id="1670830"/>
    <lineage>
        <taxon>Bacteria</taxon>
        <taxon>Bacillati</taxon>
        <taxon>Actinomycetota</taxon>
        <taxon>Nitriliruptoria</taxon>
        <taxon>Egicoccales</taxon>
        <taxon>Egicoccaceae</taxon>
        <taxon>Egicoccus</taxon>
    </lineage>
</organism>
<evidence type="ECO:0000313" key="2">
    <source>
        <dbReference type="EMBL" id="GGI09090.1"/>
    </source>
</evidence>
<comment type="caution">
    <text evidence="2">The sequence shown here is derived from an EMBL/GenBank/DDBJ whole genome shotgun (WGS) entry which is preliminary data.</text>
</comment>
<dbReference type="AlphaFoldDB" id="A0A8J3AB03"/>
<dbReference type="OrthoDB" id="3568936at2"/>
<name>A0A8J3AB03_9ACTN</name>
<reference evidence="2" key="1">
    <citation type="journal article" date="2014" name="Int. J. Syst. Evol. Microbiol.">
        <title>Complete genome sequence of Corynebacterium casei LMG S-19264T (=DSM 44701T), isolated from a smear-ripened cheese.</title>
        <authorList>
            <consortium name="US DOE Joint Genome Institute (JGI-PGF)"/>
            <person name="Walter F."/>
            <person name="Albersmeier A."/>
            <person name="Kalinowski J."/>
            <person name="Ruckert C."/>
        </authorList>
    </citation>
    <scope>NUCLEOTIDE SEQUENCE</scope>
    <source>
        <strain evidence="2">CGMCC 1.14988</strain>
    </source>
</reference>